<proteinExistence type="inferred from homology"/>
<dbReference type="CTD" id="6119"/>
<dbReference type="Proteomes" id="UP000314987">
    <property type="component" value="Unassembled WGS sequence"/>
</dbReference>
<reference evidence="4" key="3">
    <citation type="submission" date="2025-09" db="UniProtKB">
        <authorList>
            <consortium name="Ensembl"/>
        </authorList>
    </citation>
    <scope>IDENTIFICATION</scope>
</reference>
<dbReference type="InterPro" id="IPR012340">
    <property type="entry name" value="NA-bd_OB-fold"/>
</dbReference>
<dbReference type="GO" id="GO:0000724">
    <property type="term" value="P:double-strand break repair via homologous recombination"/>
    <property type="evidence" value="ECO:0007669"/>
    <property type="project" value="Ensembl"/>
</dbReference>
<keyword evidence="3" id="KW-0539">Nucleus</keyword>
<accession>A0A4X2M4G6</accession>
<dbReference type="RefSeq" id="XP_027728160.1">
    <property type="nucleotide sequence ID" value="XM_027872359.1"/>
</dbReference>
<sequence length="121" mass="13508">MAEVLELPRTRIAAAHVAHFIDRPVCFVGRLEKIHPSGRSLVLSDGEGKQVTVELAEPLEEEISGILEVVGKVTAKATISCASYVLFRDHNNSFDLRLYNDALKIIHEFPQYYPFGAMPQD</sequence>
<dbReference type="GeneID" id="114050564"/>
<dbReference type="OrthoDB" id="188186at2759"/>
<dbReference type="GO" id="GO:0006260">
    <property type="term" value="P:DNA replication"/>
    <property type="evidence" value="ECO:0007669"/>
    <property type="project" value="Ensembl"/>
</dbReference>
<keyword evidence="5" id="KW-1185">Reference proteome</keyword>
<dbReference type="GO" id="GO:0006284">
    <property type="term" value="P:base-excision repair"/>
    <property type="evidence" value="ECO:0007669"/>
    <property type="project" value="Ensembl"/>
</dbReference>
<dbReference type="Gene3D" id="2.40.50.140">
    <property type="entry name" value="Nucleic acid-binding proteins"/>
    <property type="match status" value="1"/>
</dbReference>
<dbReference type="OMA" id="HEFPEYY"/>
<dbReference type="GO" id="GO:0042127">
    <property type="term" value="P:regulation of cell population proliferation"/>
    <property type="evidence" value="ECO:0007669"/>
    <property type="project" value="Ensembl"/>
</dbReference>
<reference evidence="5" key="1">
    <citation type="submission" date="2018-12" db="EMBL/GenBank/DDBJ databases">
        <authorList>
            <person name="Yazar S."/>
        </authorList>
    </citation>
    <scope>NUCLEOTIDE SEQUENCE [LARGE SCALE GENOMIC DNA]</scope>
</reference>
<dbReference type="PANTHER" id="PTHR15114:SF1">
    <property type="entry name" value="REPLICATION PROTEIN A 14 KDA SUBUNIT"/>
    <property type="match status" value="1"/>
</dbReference>
<dbReference type="GO" id="GO:0035861">
    <property type="term" value="C:site of double-strand break"/>
    <property type="evidence" value="ECO:0007669"/>
    <property type="project" value="TreeGrafter"/>
</dbReference>
<dbReference type="PANTHER" id="PTHR15114">
    <property type="entry name" value="REPLICATION PROTEIN A3"/>
    <property type="match status" value="1"/>
</dbReference>
<name>A0A4X2M4G6_VOMUR</name>
<dbReference type="FunFam" id="2.40.50.140:FF:000395">
    <property type="entry name" value="Replication protein A3"/>
    <property type="match status" value="1"/>
</dbReference>
<protein>
    <submittedName>
        <fullName evidence="4">Replication protein A3</fullName>
    </submittedName>
</protein>
<dbReference type="GO" id="GO:0005662">
    <property type="term" value="C:DNA replication factor A complex"/>
    <property type="evidence" value="ECO:0007669"/>
    <property type="project" value="Ensembl"/>
</dbReference>
<dbReference type="GeneTree" id="ENSGT00390000008029"/>
<dbReference type="GO" id="GO:0006289">
    <property type="term" value="P:nucleotide-excision repair"/>
    <property type="evidence" value="ECO:0007669"/>
    <property type="project" value="Ensembl"/>
</dbReference>
<dbReference type="AlphaFoldDB" id="A0A4X2M4G6"/>
<dbReference type="SUPFAM" id="SSF50249">
    <property type="entry name" value="Nucleic acid-binding proteins"/>
    <property type="match status" value="1"/>
</dbReference>
<gene>
    <name evidence="4" type="primary">RPA3</name>
</gene>
<evidence type="ECO:0000313" key="4">
    <source>
        <dbReference type="Ensembl" id="ENSVURP00010028232.1"/>
    </source>
</evidence>
<organism evidence="4 5">
    <name type="scientific">Vombatus ursinus</name>
    <name type="common">Common wombat</name>
    <dbReference type="NCBI Taxonomy" id="29139"/>
    <lineage>
        <taxon>Eukaryota</taxon>
        <taxon>Metazoa</taxon>
        <taxon>Chordata</taxon>
        <taxon>Craniata</taxon>
        <taxon>Vertebrata</taxon>
        <taxon>Euteleostomi</taxon>
        <taxon>Mammalia</taxon>
        <taxon>Metatheria</taxon>
        <taxon>Diprotodontia</taxon>
        <taxon>Vombatidae</taxon>
        <taxon>Vombatus</taxon>
    </lineage>
</organism>
<dbReference type="GO" id="GO:0003684">
    <property type="term" value="F:damaged DNA binding"/>
    <property type="evidence" value="ECO:0007669"/>
    <property type="project" value="Ensembl"/>
</dbReference>
<dbReference type="GO" id="GO:0006298">
    <property type="term" value="P:mismatch repair"/>
    <property type="evidence" value="ECO:0007669"/>
    <property type="project" value="Ensembl"/>
</dbReference>
<dbReference type="STRING" id="29139.ENSVURP00010028232"/>
<dbReference type="Pfam" id="PF08661">
    <property type="entry name" value="Rep_fac-A_3"/>
    <property type="match status" value="1"/>
</dbReference>
<evidence type="ECO:0000313" key="5">
    <source>
        <dbReference type="Proteomes" id="UP000314987"/>
    </source>
</evidence>
<evidence type="ECO:0000256" key="3">
    <source>
        <dbReference type="ARBA" id="ARBA00023242"/>
    </source>
</evidence>
<comment type="subcellular location">
    <subcellularLocation>
        <location evidence="1">Nucleus</location>
    </subcellularLocation>
</comment>
<evidence type="ECO:0000256" key="1">
    <source>
        <dbReference type="ARBA" id="ARBA00004123"/>
    </source>
</evidence>
<evidence type="ECO:0000256" key="2">
    <source>
        <dbReference type="ARBA" id="ARBA00009761"/>
    </source>
</evidence>
<dbReference type="InterPro" id="IPR013970">
    <property type="entry name" value="Rfa2"/>
</dbReference>
<dbReference type="GO" id="GO:0003697">
    <property type="term" value="F:single-stranded DNA binding"/>
    <property type="evidence" value="ECO:0007669"/>
    <property type="project" value="Ensembl"/>
</dbReference>
<dbReference type="GO" id="GO:0007346">
    <property type="term" value="P:regulation of mitotic cell cycle"/>
    <property type="evidence" value="ECO:0007669"/>
    <property type="project" value="Ensembl"/>
</dbReference>
<comment type="similarity">
    <text evidence="2">Belongs to the replication factor A protein 3 family.</text>
</comment>
<dbReference type="Ensembl" id="ENSVURT00010032177.1">
    <property type="protein sequence ID" value="ENSVURP00010028232.1"/>
    <property type="gene ID" value="ENSVURG00010021622.1"/>
</dbReference>
<reference evidence="4" key="2">
    <citation type="submission" date="2025-08" db="UniProtKB">
        <authorList>
            <consortium name="Ensembl"/>
        </authorList>
    </citation>
    <scope>IDENTIFICATION</scope>
</reference>
<dbReference type="CDD" id="cd04479">
    <property type="entry name" value="RPA3"/>
    <property type="match status" value="1"/>
</dbReference>